<dbReference type="GO" id="GO:0006281">
    <property type="term" value="P:DNA repair"/>
    <property type="evidence" value="ECO:0007669"/>
    <property type="project" value="UniProtKB-UniRule"/>
</dbReference>
<keyword evidence="4 7" id="KW-0233">DNA recombination</keyword>
<comment type="subunit">
    <text evidence="7">Component of the SMC5-SMC6 complex.</text>
</comment>
<organism evidence="11 12">
    <name type="scientific">Ceratocystis fimbriata CBS 114723</name>
    <dbReference type="NCBI Taxonomy" id="1035309"/>
    <lineage>
        <taxon>Eukaryota</taxon>
        <taxon>Fungi</taxon>
        <taxon>Dikarya</taxon>
        <taxon>Ascomycota</taxon>
        <taxon>Pezizomycotina</taxon>
        <taxon>Sordariomycetes</taxon>
        <taxon>Hypocreomycetidae</taxon>
        <taxon>Microascales</taxon>
        <taxon>Ceratocystidaceae</taxon>
        <taxon>Ceratocystis</taxon>
    </lineage>
</organism>
<dbReference type="Proteomes" id="UP000222788">
    <property type="component" value="Unassembled WGS sequence"/>
</dbReference>
<feature type="compositionally biased region" description="Basic residues" evidence="8">
    <location>
        <begin position="25"/>
        <end position="34"/>
    </location>
</feature>
<dbReference type="AlphaFoldDB" id="A0A2C5XB36"/>
<dbReference type="Pfam" id="PF08743">
    <property type="entry name" value="Nse4_C"/>
    <property type="match status" value="1"/>
</dbReference>
<keyword evidence="5 7" id="KW-0234">DNA repair</keyword>
<dbReference type="InterPro" id="IPR029225">
    <property type="entry name" value="Nse4_Nse3-bd"/>
</dbReference>
<feature type="compositionally biased region" description="Acidic residues" evidence="8">
    <location>
        <begin position="38"/>
        <end position="49"/>
    </location>
</feature>
<evidence type="ECO:0000256" key="4">
    <source>
        <dbReference type="ARBA" id="ARBA00023172"/>
    </source>
</evidence>
<evidence type="ECO:0000313" key="11">
    <source>
        <dbReference type="EMBL" id="PHH54372.1"/>
    </source>
</evidence>
<proteinExistence type="inferred from homology"/>
<dbReference type="GO" id="GO:0005634">
    <property type="term" value="C:nucleus"/>
    <property type="evidence" value="ECO:0007669"/>
    <property type="project" value="UniProtKB-SubCell"/>
</dbReference>
<evidence type="ECO:0000259" key="10">
    <source>
        <dbReference type="Pfam" id="PF15412"/>
    </source>
</evidence>
<name>A0A2C5XB36_9PEZI</name>
<feature type="region of interest" description="Disordered" evidence="8">
    <location>
        <begin position="174"/>
        <end position="215"/>
    </location>
</feature>
<evidence type="ECO:0000259" key="9">
    <source>
        <dbReference type="Pfam" id="PF08743"/>
    </source>
</evidence>
<protein>
    <recommendedName>
        <fullName evidence="7">Non-structural maintenance of chromosomes element 4</fullName>
    </recommendedName>
</protein>
<dbReference type="GO" id="GO:0006310">
    <property type="term" value="P:DNA recombination"/>
    <property type="evidence" value="ECO:0007669"/>
    <property type="project" value="UniProtKB-UniRule"/>
</dbReference>
<evidence type="ECO:0000256" key="2">
    <source>
        <dbReference type="ARBA" id="ARBA00008997"/>
    </source>
</evidence>
<evidence type="ECO:0000256" key="3">
    <source>
        <dbReference type="ARBA" id="ARBA00022763"/>
    </source>
</evidence>
<keyword evidence="3 7" id="KW-0227">DNA damage</keyword>
<evidence type="ECO:0000256" key="6">
    <source>
        <dbReference type="ARBA" id="ARBA00023242"/>
    </source>
</evidence>
<evidence type="ECO:0000313" key="12">
    <source>
        <dbReference type="Proteomes" id="UP000222788"/>
    </source>
</evidence>
<accession>A0A2C5XB36</accession>
<dbReference type="Pfam" id="PF15412">
    <property type="entry name" value="Nse4-Nse3_bdg"/>
    <property type="match status" value="1"/>
</dbReference>
<gene>
    <name evidence="11" type="primary">NSMCE4A</name>
    <name evidence="11" type="ORF">CFIMG_000641RA</name>
</gene>
<feature type="compositionally biased region" description="Basic and acidic residues" evidence="8">
    <location>
        <begin position="1"/>
        <end position="14"/>
    </location>
</feature>
<dbReference type="OrthoDB" id="361242at2759"/>
<sequence>MPTTHSDSENDYNSRRNSLAIRHSATGKRRRTHRPPPTDDDDSNADADTDPTNIYDPDQPIEERRAIQRGLRELSRQLADQGDEFLKPSSNGLRTVLQDSNRINQDIRQTTEAAIDSRLLVTVADLSYRKTVRLMQGSAANGLDIDDFIAKAIRYMRHGRGIPESADGAGLTLTQHHRRQRTSAVQQAGDGSDADEEAAIRRGQDEDEEDESGDMLNWDHLGRYAALPASRRAPSTAFLLGPLHAEKKVRKIGKRSAPLRIDALHETRPEVLNTEDLAKVDNDLTVICARILNVLGDTQQRIQDTLEELLEDDISDEERVRLMHEHGLRSTGGVDLMRFVVNPQSYAQTVENMFYVSFLIRDGKVAVEFDEDGLPSLSPVESQDIASSGHSADARHQAIFTLDKHTWNTIVQTLEITSPMIEHREAAVPSSGPGARGWYS</sequence>
<dbReference type="GO" id="GO:0030915">
    <property type="term" value="C:Smc5-Smc6 complex"/>
    <property type="evidence" value="ECO:0007669"/>
    <property type="project" value="UniProtKB-UniRule"/>
</dbReference>
<keyword evidence="6 7" id="KW-0539">Nucleus</keyword>
<reference evidence="11 12" key="2">
    <citation type="journal article" date="2013" name="IMA Fungus">
        <title>IMA Genome-F 1: Ceratocystis fimbriata: Draft nuclear genome sequence for the plant pathogen, Ceratocystis fimbriata.</title>
        <authorList>
            <person name="Wilken P.M."/>
            <person name="Steenkamp E.T."/>
            <person name="Wingfield M.J."/>
            <person name="de Beer Z.W."/>
            <person name="Wingfield B.D."/>
        </authorList>
    </citation>
    <scope>NUCLEOTIDE SEQUENCE [LARGE SCALE GENOMIC DNA]</scope>
    <source>
        <strain evidence="11 12">CBS 114723</strain>
    </source>
</reference>
<evidence type="ECO:0000256" key="5">
    <source>
        <dbReference type="ARBA" id="ARBA00023204"/>
    </source>
</evidence>
<comment type="caution">
    <text evidence="11">The sequence shown here is derived from an EMBL/GenBank/DDBJ whole genome shotgun (WGS) entry which is preliminary data.</text>
</comment>
<dbReference type="EMBL" id="APWK03000028">
    <property type="protein sequence ID" value="PHH54372.1"/>
    <property type="molecule type" value="Genomic_DNA"/>
</dbReference>
<feature type="domain" description="Non-structural maintenance of chromosome element 4 C-terminal" evidence="9">
    <location>
        <begin position="334"/>
        <end position="421"/>
    </location>
</feature>
<comment type="subcellular location">
    <subcellularLocation>
        <location evidence="1 7">Nucleus</location>
    </subcellularLocation>
</comment>
<dbReference type="InterPro" id="IPR027786">
    <property type="entry name" value="Nse4/EID"/>
</dbReference>
<feature type="domain" description="Nse4/EID protein Nse3/MAGE-binding" evidence="10">
    <location>
        <begin position="116"/>
        <end position="164"/>
    </location>
</feature>
<keyword evidence="12" id="KW-1185">Reference proteome</keyword>
<dbReference type="PANTHER" id="PTHR16140">
    <property type="entry name" value="NON-STRUCTURAL MAINTENANCE OF CHROMOSOMES ELEMENT 4"/>
    <property type="match status" value="1"/>
</dbReference>
<evidence type="ECO:0000256" key="8">
    <source>
        <dbReference type="SAM" id="MobiDB-lite"/>
    </source>
</evidence>
<feature type="region of interest" description="Disordered" evidence="8">
    <location>
        <begin position="1"/>
        <end position="61"/>
    </location>
</feature>
<dbReference type="STRING" id="1035309.A0A2C5XB36"/>
<comment type="similarity">
    <text evidence="2 7">Belongs to the NSE4 family.</text>
</comment>
<dbReference type="InterPro" id="IPR014854">
    <property type="entry name" value="Nse4_C"/>
</dbReference>
<dbReference type="PANTHER" id="PTHR16140:SF0">
    <property type="entry name" value="NON-STRUCTURAL MAINTENANCE OF CHROMOSOMES ELEMENT 4"/>
    <property type="match status" value="1"/>
</dbReference>
<evidence type="ECO:0000256" key="1">
    <source>
        <dbReference type="ARBA" id="ARBA00004123"/>
    </source>
</evidence>
<comment type="function">
    <text evidence="7">Component of the SMC5-SMC6 complex, that promotes sister chromatid alignment after DNA damage and facilitates double-stranded DNA breaks (DSBs) repair via homologous recombination between sister chromatids.</text>
</comment>
<evidence type="ECO:0000256" key="7">
    <source>
        <dbReference type="RuleBase" id="RU365071"/>
    </source>
</evidence>
<reference evidence="11 12" key="1">
    <citation type="journal article" date="2013" name="Fungal Biol.">
        <title>Analysis of microsatellite markers in the genome of the plant pathogen Ceratocystis fimbriata.</title>
        <authorList>
            <person name="Simpson M.C."/>
            <person name="Wilken P.M."/>
            <person name="Coetzee M.P."/>
            <person name="Wingfield M.J."/>
            <person name="Wingfield B.D."/>
        </authorList>
    </citation>
    <scope>NUCLEOTIDE SEQUENCE [LARGE SCALE GENOMIC DNA]</scope>
    <source>
        <strain evidence="11 12">CBS 114723</strain>
    </source>
</reference>